<dbReference type="SUPFAM" id="SSF53448">
    <property type="entry name" value="Nucleotide-diphospho-sugar transferases"/>
    <property type="match status" value="1"/>
</dbReference>
<keyword evidence="5" id="KW-1185">Reference proteome</keyword>
<dbReference type="AlphaFoldDB" id="A0A1W1ZTD9"/>
<dbReference type="SUPFAM" id="SSF53756">
    <property type="entry name" value="UDP-Glycosyltransferase/glycogen phosphorylase"/>
    <property type="match status" value="1"/>
</dbReference>
<dbReference type="Gene3D" id="3.90.550.10">
    <property type="entry name" value="Spore Coat Polysaccharide Biosynthesis Protein SpsA, Chain A"/>
    <property type="match status" value="1"/>
</dbReference>
<dbReference type="PANTHER" id="PTHR30160">
    <property type="entry name" value="TETRAACYLDISACCHARIDE 4'-KINASE-RELATED"/>
    <property type="match status" value="1"/>
</dbReference>
<name>A0A1W1ZTD9_9FLAO</name>
<dbReference type="STRING" id="1434700.SAMN06296427_103201"/>
<protein>
    <submittedName>
        <fullName evidence="4">ADP-heptose:LPS heptosyltransferase</fullName>
    </submittedName>
</protein>
<keyword evidence="2 4" id="KW-0808">Transferase</keyword>
<keyword evidence="1" id="KW-0328">Glycosyltransferase</keyword>
<dbReference type="RefSeq" id="WP_084016786.1">
    <property type="nucleotide sequence ID" value="NZ_FWXS01000003.1"/>
</dbReference>
<evidence type="ECO:0000256" key="1">
    <source>
        <dbReference type="ARBA" id="ARBA00022676"/>
    </source>
</evidence>
<dbReference type="GO" id="GO:0009244">
    <property type="term" value="P:lipopolysaccharide core region biosynthetic process"/>
    <property type="evidence" value="ECO:0007669"/>
    <property type="project" value="TreeGrafter"/>
</dbReference>
<dbReference type="Pfam" id="PF00535">
    <property type="entry name" value="Glycos_transf_2"/>
    <property type="match status" value="1"/>
</dbReference>
<dbReference type="GO" id="GO:0005829">
    <property type="term" value="C:cytosol"/>
    <property type="evidence" value="ECO:0007669"/>
    <property type="project" value="TreeGrafter"/>
</dbReference>
<evidence type="ECO:0000313" key="5">
    <source>
        <dbReference type="Proteomes" id="UP000192393"/>
    </source>
</evidence>
<dbReference type="InterPro" id="IPR051199">
    <property type="entry name" value="LPS_LOS_Heptosyltrfase"/>
</dbReference>
<dbReference type="Gene3D" id="3.40.50.2000">
    <property type="entry name" value="Glycogen Phosphorylase B"/>
    <property type="match status" value="2"/>
</dbReference>
<dbReference type="OrthoDB" id="9772349at2"/>
<evidence type="ECO:0000256" key="2">
    <source>
        <dbReference type="ARBA" id="ARBA00022679"/>
    </source>
</evidence>
<gene>
    <name evidence="4" type="ORF">SAMN06296427_103201</name>
</gene>
<dbReference type="GO" id="GO:0008713">
    <property type="term" value="F:ADP-heptose-lipopolysaccharide heptosyltransferase activity"/>
    <property type="evidence" value="ECO:0007669"/>
    <property type="project" value="TreeGrafter"/>
</dbReference>
<evidence type="ECO:0000259" key="3">
    <source>
        <dbReference type="Pfam" id="PF00535"/>
    </source>
</evidence>
<dbReference type="InterPro" id="IPR029044">
    <property type="entry name" value="Nucleotide-diphossugar_trans"/>
</dbReference>
<dbReference type="EMBL" id="FWXS01000003">
    <property type="protein sequence ID" value="SMC51331.1"/>
    <property type="molecule type" value="Genomic_DNA"/>
</dbReference>
<proteinExistence type="predicted"/>
<dbReference type="CDD" id="cd02511">
    <property type="entry name" value="Beta4Glucosyltransferase"/>
    <property type="match status" value="1"/>
</dbReference>
<dbReference type="Pfam" id="PF01075">
    <property type="entry name" value="Glyco_transf_9"/>
    <property type="match status" value="1"/>
</dbReference>
<dbReference type="Proteomes" id="UP000192393">
    <property type="component" value="Unassembled WGS sequence"/>
</dbReference>
<dbReference type="InterPro" id="IPR002201">
    <property type="entry name" value="Glyco_trans_9"/>
</dbReference>
<reference evidence="5" key="1">
    <citation type="submission" date="2017-04" db="EMBL/GenBank/DDBJ databases">
        <authorList>
            <person name="Varghese N."/>
            <person name="Submissions S."/>
        </authorList>
    </citation>
    <scope>NUCLEOTIDE SEQUENCE [LARGE SCALE GENOMIC DNA]</scope>
    <source>
        <strain evidence="5">CGMCC 1.12708</strain>
    </source>
</reference>
<organism evidence="4 5">
    <name type="scientific">Moheibacter sediminis</name>
    <dbReference type="NCBI Taxonomy" id="1434700"/>
    <lineage>
        <taxon>Bacteria</taxon>
        <taxon>Pseudomonadati</taxon>
        <taxon>Bacteroidota</taxon>
        <taxon>Flavobacteriia</taxon>
        <taxon>Flavobacteriales</taxon>
        <taxon>Weeksellaceae</taxon>
        <taxon>Moheibacter</taxon>
    </lineage>
</organism>
<dbReference type="InterPro" id="IPR001173">
    <property type="entry name" value="Glyco_trans_2-like"/>
</dbReference>
<feature type="domain" description="Glycosyltransferase 2-like" evidence="3">
    <location>
        <begin position="371"/>
        <end position="499"/>
    </location>
</feature>
<accession>A0A1W1ZTD9</accession>
<evidence type="ECO:0000313" key="4">
    <source>
        <dbReference type="EMBL" id="SMC51331.1"/>
    </source>
</evidence>
<sequence length="623" mass="73103">MKKALIIQNKYIGDVLTSSVIAENLKQIYAEVDVHFFCYEPASAVLENNPFIDKIITFKEKNLKKISVLNNYANKIHDEKYDIVIDPYAKLQSRFISLKSGAKRRISYDKPFFKHIYTDVIEKAEIPSKETACTAIDNRVSLVTPLMIKPIPYALHPKIYLTEQEIQEGKEILENAGLDASRKTLMIGILGSGKDKSWPIEYMIQLIGHIQKYYNFNILFNYIPSQQPVVDEIMNGLNSTDKIYLEVMGKNVREFLKILHHCDAFIGNEGGAVNMSKALNVPTFSIYSPHKFPSDWGCFEDGIHHVSVHFQDLDKQTVNKLTEKQLFNQTTKLYKKLKLDYVRTEADKFLQNNFGAVELPEKYVETMPKISALLITYNEERNIEKFLEEAWYADEIIIVDSESTDRTAEIAKKHPKVVFMTRKFDHFTAQKNFAIEQANHEWVTFFDADERIPKALIHEMMDEIEKDRADAFFVYRRFYFMDKYIKRSGWQNDKAIRLFKKSKNKYGEGRMVHELIDSKGTVRFLKNKLDHYSYFSVEEYDRKLTQYSILRAKELFAKRLKPTVFHFWVKPWFRFVHHYILRLGILDGGEGYIISKLHAHSVFKRYLFLSKMWENEKQSKNNG</sequence>
<dbReference type="CDD" id="cd03789">
    <property type="entry name" value="GT9_LPS_heptosyltransferase"/>
    <property type="match status" value="1"/>
</dbReference>